<sequence length="77" mass="8769">MVEVELNRVVIRETMSHTVGNSEDRTNEGEQWLDSIGRSKSTQTWMLSQIEVDKSLGNVLLTGKSRTIAFLLRLEFS</sequence>
<proteinExistence type="predicted"/>
<organism evidence="1 2">
    <name type="scientific">Vibrio rotiferianus</name>
    <dbReference type="NCBI Taxonomy" id="190895"/>
    <lineage>
        <taxon>Bacteria</taxon>
        <taxon>Pseudomonadati</taxon>
        <taxon>Pseudomonadota</taxon>
        <taxon>Gammaproteobacteria</taxon>
        <taxon>Vibrionales</taxon>
        <taxon>Vibrionaceae</taxon>
        <taxon>Vibrio</taxon>
    </lineage>
</organism>
<dbReference type="Proteomes" id="UP000180133">
    <property type="component" value="Unassembled WGS sequence"/>
</dbReference>
<accession>A0ABX3DDL1</accession>
<keyword evidence="2" id="KW-1185">Reference proteome</keyword>
<gene>
    <name evidence="1" type="ORF">BI375_14490</name>
</gene>
<comment type="caution">
    <text evidence="1">The sequence shown here is derived from an EMBL/GenBank/DDBJ whole genome shotgun (WGS) entry which is preliminary data.</text>
</comment>
<name>A0ABX3DDL1_9VIBR</name>
<evidence type="ECO:0000313" key="2">
    <source>
        <dbReference type="Proteomes" id="UP000180133"/>
    </source>
</evidence>
<reference evidence="1 2" key="1">
    <citation type="submission" date="2016-09" db="EMBL/GenBank/DDBJ databases">
        <title>Isolation, identification and antibiotic sensitivity analysis of bacterial pathogen from juvenile Hippocampus erectus with tail-rotted disease.</title>
        <authorList>
            <person name="Yang Q."/>
        </authorList>
    </citation>
    <scope>NUCLEOTIDE SEQUENCE [LARGE SCALE GENOMIC DNA]</scope>
    <source>
        <strain evidence="1 2">HM-10</strain>
    </source>
</reference>
<protein>
    <submittedName>
        <fullName evidence="1">Uncharacterized protein</fullName>
    </submittedName>
</protein>
<dbReference type="EMBL" id="MKFT01000003">
    <property type="protein sequence ID" value="OHY95456.1"/>
    <property type="molecule type" value="Genomic_DNA"/>
</dbReference>
<evidence type="ECO:0000313" key="1">
    <source>
        <dbReference type="EMBL" id="OHY95456.1"/>
    </source>
</evidence>